<dbReference type="EMBL" id="BOPF01000019">
    <property type="protein sequence ID" value="GIJ48245.1"/>
    <property type="molecule type" value="Genomic_DNA"/>
</dbReference>
<organism evidence="1 2">
    <name type="scientific">Virgisporangium aliadipatigenens</name>
    <dbReference type="NCBI Taxonomy" id="741659"/>
    <lineage>
        <taxon>Bacteria</taxon>
        <taxon>Bacillati</taxon>
        <taxon>Actinomycetota</taxon>
        <taxon>Actinomycetes</taxon>
        <taxon>Micromonosporales</taxon>
        <taxon>Micromonosporaceae</taxon>
        <taxon>Virgisporangium</taxon>
    </lineage>
</organism>
<reference evidence="1" key="1">
    <citation type="submission" date="2021-01" db="EMBL/GenBank/DDBJ databases">
        <title>Whole genome shotgun sequence of Virgisporangium aliadipatigenens NBRC 105644.</title>
        <authorList>
            <person name="Komaki H."/>
            <person name="Tamura T."/>
        </authorList>
    </citation>
    <scope>NUCLEOTIDE SEQUENCE</scope>
    <source>
        <strain evidence="1">NBRC 105644</strain>
    </source>
</reference>
<comment type="caution">
    <text evidence="1">The sequence shown here is derived from an EMBL/GenBank/DDBJ whole genome shotgun (WGS) entry which is preliminary data.</text>
</comment>
<proteinExistence type="predicted"/>
<name>A0A8J3YQR9_9ACTN</name>
<accession>A0A8J3YQR9</accession>
<gene>
    <name evidence="1" type="ORF">Val02_51310</name>
</gene>
<dbReference type="Proteomes" id="UP000619260">
    <property type="component" value="Unassembled WGS sequence"/>
</dbReference>
<sequence length="275" mass="29259">MPDLDALLARATSAAVRTVDGEPVHHTTDAAALAGLREALAVEVVLDMVCACLGDLRIEFAGVDGVRIATVGYHHAATIRWDGYPADAELRDGPALLRWLAAQGVPGPLERHETGERARAAHEAERAIALRDWRAKAPLPDAILDRIVEGRPPATDALLAEVRAGRDTAPAVALALLAWCGAGTGRYSGYPSHEALPSRLLAEIPIGVIVEALGLPEATDAHRAGAVRHLIGWRSRAKLARDIGRVPAALRARLVEVARRSPDPDTRERAAEKLG</sequence>
<evidence type="ECO:0000313" key="2">
    <source>
        <dbReference type="Proteomes" id="UP000619260"/>
    </source>
</evidence>
<protein>
    <submittedName>
        <fullName evidence="1">Uncharacterized protein</fullName>
    </submittedName>
</protein>
<dbReference type="AlphaFoldDB" id="A0A8J3YQR9"/>
<keyword evidence="2" id="KW-1185">Reference proteome</keyword>
<evidence type="ECO:0000313" key="1">
    <source>
        <dbReference type="EMBL" id="GIJ48245.1"/>
    </source>
</evidence>
<dbReference type="RefSeq" id="WP_203901732.1">
    <property type="nucleotide sequence ID" value="NZ_BOPF01000019.1"/>
</dbReference>